<accession>A0ABY6BE06</accession>
<dbReference type="PROSITE" id="PS50249">
    <property type="entry name" value="MPN"/>
    <property type="match status" value="1"/>
</dbReference>
<dbReference type="EMBL" id="CP104694">
    <property type="protein sequence ID" value="UXI68253.1"/>
    <property type="molecule type" value="Genomic_DNA"/>
</dbReference>
<sequence length="223" mass="24163">MPISQWPVQERPREKLLSRGARQLSDAELLALFIGTGSRGRNAVELGQELLAGCGGLAALLNTESELPRVRGLGTAKQCRLKAIIELARRASESALCRGTGLRNPGDSAQFLEERLAGYPYEVFAAIFLDNRHRVLAFEEMFRGTIDSASVHPREVVRACIRHNAAAVIFAHNHPSGVPEPSEADRAITAELTRAMSLIGVRVLDHFVVGAGCSVSLAERGML</sequence>
<organism evidence="8 9">
    <name type="scientific">Tahibacter amnicola</name>
    <dbReference type="NCBI Taxonomy" id="2976241"/>
    <lineage>
        <taxon>Bacteria</taxon>
        <taxon>Pseudomonadati</taxon>
        <taxon>Pseudomonadota</taxon>
        <taxon>Gammaproteobacteria</taxon>
        <taxon>Lysobacterales</taxon>
        <taxon>Rhodanobacteraceae</taxon>
        <taxon>Tahibacter</taxon>
    </lineage>
</organism>
<keyword evidence="2" id="KW-0479">Metal-binding</keyword>
<dbReference type="NCBIfam" id="NF000642">
    <property type="entry name" value="PRK00024.1"/>
    <property type="match status" value="1"/>
</dbReference>
<keyword evidence="3" id="KW-0378">Hydrolase</keyword>
<dbReference type="Gene3D" id="3.40.140.10">
    <property type="entry name" value="Cytidine Deaminase, domain 2"/>
    <property type="match status" value="1"/>
</dbReference>
<dbReference type="PANTHER" id="PTHR30471">
    <property type="entry name" value="DNA REPAIR PROTEIN RADC"/>
    <property type="match status" value="1"/>
</dbReference>
<dbReference type="InterPro" id="IPR001405">
    <property type="entry name" value="UPF0758"/>
</dbReference>
<evidence type="ECO:0000259" key="7">
    <source>
        <dbReference type="PROSITE" id="PS50249"/>
    </source>
</evidence>
<evidence type="ECO:0000256" key="2">
    <source>
        <dbReference type="ARBA" id="ARBA00022723"/>
    </source>
</evidence>
<gene>
    <name evidence="8" type="primary">radC</name>
    <name evidence="8" type="ORF">N4264_00980</name>
</gene>
<keyword evidence="5" id="KW-0482">Metalloprotease</keyword>
<dbReference type="PANTHER" id="PTHR30471:SF3">
    <property type="entry name" value="UPF0758 PROTEIN YEES-RELATED"/>
    <property type="match status" value="1"/>
</dbReference>
<dbReference type="InterPro" id="IPR046778">
    <property type="entry name" value="UPF0758_N"/>
</dbReference>
<protein>
    <submittedName>
        <fullName evidence="8">DNA repair protein RadC</fullName>
    </submittedName>
</protein>
<dbReference type="Proteomes" id="UP001064632">
    <property type="component" value="Chromosome"/>
</dbReference>
<comment type="similarity">
    <text evidence="6">Belongs to the UPF0758 family.</text>
</comment>
<dbReference type="CDD" id="cd08071">
    <property type="entry name" value="MPN_DUF2466"/>
    <property type="match status" value="1"/>
</dbReference>
<dbReference type="InterPro" id="IPR037518">
    <property type="entry name" value="MPN"/>
</dbReference>
<dbReference type="InterPro" id="IPR020891">
    <property type="entry name" value="UPF0758_CS"/>
</dbReference>
<dbReference type="InterPro" id="IPR025657">
    <property type="entry name" value="RadC_JAB"/>
</dbReference>
<dbReference type="SUPFAM" id="SSF102712">
    <property type="entry name" value="JAB1/MPN domain"/>
    <property type="match status" value="1"/>
</dbReference>
<dbReference type="Pfam" id="PF04002">
    <property type="entry name" value="RadC"/>
    <property type="match status" value="1"/>
</dbReference>
<feature type="domain" description="MPN" evidence="7">
    <location>
        <begin position="101"/>
        <end position="223"/>
    </location>
</feature>
<evidence type="ECO:0000256" key="1">
    <source>
        <dbReference type="ARBA" id="ARBA00022670"/>
    </source>
</evidence>
<keyword evidence="9" id="KW-1185">Reference proteome</keyword>
<evidence type="ECO:0000256" key="4">
    <source>
        <dbReference type="ARBA" id="ARBA00022833"/>
    </source>
</evidence>
<evidence type="ECO:0000313" key="8">
    <source>
        <dbReference type="EMBL" id="UXI68253.1"/>
    </source>
</evidence>
<evidence type="ECO:0000256" key="5">
    <source>
        <dbReference type="ARBA" id="ARBA00023049"/>
    </source>
</evidence>
<evidence type="ECO:0000256" key="3">
    <source>
        <dbReference type="ARBA" id="ARBA00022801"/>
    </source>
</evidence>
<reference evidence="8" key="1">
    <citation type="submission" date="2022-09" db="EMBL/GenBank/DDBJ databases">
        <title>Tahibacter sp. nov., isolated from a fresh water.</title>
        <authorList>
            <person name="Baek J.H."/>
            <person name="Lee J.K."/>
            <person name="Kim J.M."/>
            <person name="Jeon C.O."/>
        </authorList>
    </citation>
    <scope>NUCLEOTIDE SEQUENCE</scope>
    <source>
        <strain evidence="8">W38</strain>
    </source>
</reference>
<evidence type="ECO:0000313" key="9">
    <source>
        <dbReference type="Proteomes" id="UP001064632"/>
    </source>
</evidence>
<dbReference type="Pfam" id="PF20582">
    <property type="entry name" value="UPF0758_N"/>
    <property type="match status" value="1"/>
</dbReference>
<evidence type="ECO:0000256" key="6">
    <source>
        <dbReference type="RuleBase" id="RU003797"/>
    </source>
</evidence>
<dbReference type="RefSeq" id="WP_261695213.1">
    <property type="nucleotide sequence ID" value="NZ_CP104694.1"/>
</dbReference>
<keyword evidence="4" id="KW-0862">Zinc</keyword>
<proteinExistence type="inferred from homology"/>
<dbReference type="NCBIfam" id="TIGR00608">
    <property type="entry name" value="radc"/>
    <property type="match status" value="1"/>
</dbReference>
<name>A0ABY6BE06_9GAMM</name>
<keyword evidence="1" id="KW-0645">Protease</keyword>
<dbReference type="PROSITE" id="PS01302">
    <property type="entry name" value="UPF0758"/>
    <property type="match status" value="1"/>
</dbReference>